<dbReference type="EMBL" id="JARBHB010000003">
    <property type="protein sequence ID" value="KAJ8890751.1"/>
    <property type="molecule type" value="Genomic_DNA"/>
</dbReference>
<name>A0ABQ9I325_9NEOP</name>
<keyword evidence="2" id="KW-1185">Reference proteome</keyword>
<dbReference type="SUPFAM" id="SSF56672">
    <property type="entry name" value="DNA/RNA polymerases"/>
    <property type="match status" value="1"/>
</dbReference>
<reference evidence="1 2" key="1">
    <citation type="submission" date="2023-02" db="EMBL/GenBank/DDBJ databases">
        <title>LHISI_Scaffold_Assembly.</title>
        <authorList>
            <person name="Stuart O.P."/>
            <person name="Cleave R."/>
            <person name="Magrath M.J.L."/>
            <person name="Mikheyev A.S."/>
        </authorList>
    </citation>
    <scope>NUCLEOTIDE SEQUENCE [LARGE SCALE GENOMIC DNA]</scope>
    <source>
        <strain evidence="1">Daus_M_001</strain>
        <tissue evidence="1">Leg muscle</tissue>
    </source>
</reference>
<dbReference type="Proteomes" id="UP001159363">
    <property type="component" value="Chromosome 3"/>
</dbReference>
<dbReference type="InterPro" id="IPR043128">
    <property type="entry name" value="Rev_trsase/Diguanyl_cyclase"/>
</dbReference>
<evidence type="ECO:0000313" key="2">
    <source>
        <dbReference type="Proteomes" id="UP001159363"/>
    </source>
</evidence>
<organism evidence="1 2">
    <name type="scientific">Dryococelus australis</name>
    <dbReference type="NCBI Taxonomy" id="614101"/>
    <lineage>
        <taxon>Eukaryota</taxon>
        <taxon>Metazoa</taxon>
        <taxon>Ecdysozoa</taxon>
        <taxon>Arthropoda</taxon>
        <taxon>Hexapoda</taxon>
        <taxon>Insecta</taxon>
        <taxon>Pterygota</taxon>
        <taxon>Neoptera</taxon>
        <taxon>Polyneoptera</taxon>
        <taxon>Phasmatodea</taxon>
        <taxon>Verophasmatodea</taxon>
        <taxon>Anareolatae</taxon>
        <taxon>Phasmatidae</taxon>
        <taxon>Eurycanthinae</taxon>
        <taxon>Dryococelus</taxon>
    </lineage>
</organism>
<dbReference type="Gene3D" id="3.30.70.270">
    <property type="match status" value="1"/>
</dbReference>
<gene>
    <name evidence="1" type="ORF">PR048_010260</name>
</gene>
<dbReference type="InterPro" id="IPR043502">
    <property type="entry name" value="DNA/RNA_pol_sf"/>
</dbReference>
<proteinExistence type="predicted"/>
<evidence type="ECO:0000313" key="1">
    <source>
        <dbReference type="EMBL" id="KAJ8890751.1"/>
    </source>
</evidence>
<sequence>MHGNAFNHATLHLRREMHRLAADGGKCCELELLPPIHHRRKFWSKISHRHMRRYLCSTSHDPLDLGLNCSYIWLFVQADVQAPVVGADFLKHFNLLPAVSNGQLLDANISLTTTCSIAVDSAINKLYTVPPGHSYTDLKEFPGILQQNPSFIIPSCNVTHAIKTTGPPVHSRAWQLPPYKLAAAKIEFQQMMDMVSAKGVLPIPDSVATITGYPLPKTVTELPRFLGMINFYRRCLPYSAATQAALLKFIPGSQKITVTSCIGIPKGYMPLKTSKVACPMLHSSHTPQLMLPSTNG</sequence>
<accession>A0ABQ9I325</accession>
<comment type="caution">
    <text evidence="1">The sequence shown here is derived from an EMBL/GenBank/DDBJ whole genome shotgun (WGS) entry which is preliminary data.</text>
</comment>
<protein>
    <submittedName>
        <fullName evidence="1">Uncharacterized protein</fullName>
    </submittedName>
</protein>